<dbReference type="PANTHER" id="PTHR46663:SF3">
    <property type="entry name" value="SLL0267 PROTEIN"/>
    <property type="match status" value="1"/>
</dbReference>
<dbReference type="SUPFAM" id="SSF55781">
    <property type="entry name" value="GAF domain-like"/>
    <property type="match status" value="1"/>
</dbReference>
<sequence>MRCVIASKIHPRGDSSAHRARYSATTPRITGYLIAVVFFVLHPLPLVVAQTEASAVTQGPLQAAWSGLLAEHTALVAVLALLLLALIAGVAWFMTTSLRLAAANARLQSIIDASDMGTWEWHVPSGRIRVDERWASMVGYESDDIERDIGAWNRLLHPDDVKRFDEAFQRHINGHDDRYQVEVRLLHRDGHWVWIHDVGQVVEWGRDGQPLLMRGTHTDITREKARSDQINFIARRDRVLLLLANLRESRSEHDFAQAALQRLEDLTGSCVSFLHFVNEDIREVELIAWSRRTKERYCNVVDFASHYRLSEAGIWADGVRTRSPVVVNDYAQAEKRKGLPEGHSDMLRFVSVPLTDFGAVVMLIGVGNKPEDYVDRDVETVQLFANEIWRLIQRGRNQASLKQASMVFDYAREGIIVTDAENRIMDVNPAFERISGYTKSEVLGADPRLFRSGRQGPSFYREMWENIQRDGVWEGEIWNRRKNGDVYPQHLNLTVIRDSAGNIVNHIALFSDISLQKKQQDELQRLVHYDPLTGLPNRVLCIDRLQQAMAQVTRHRRKLAVAFMDLDGFKEVNDAHGHDMGDEVLIEIAGRLKAELRAEDTIARLGGDEFVAIFSDFDHLAVVEPLFDRLLIAASTPLVIRGVTVQVSVSIGVSLYPRDSNHELQPEQLVREADQAMYRAKNSGKNQLAFFGDPE</sequence>
<dbReference type="GO" id="GO:0003824">
    <property type="term" value="F:catalytic activity"/>
    <property type="evidence" value="ECO:0007669"/>
    <property type="project" value="UniProtKB-ARBA"/>
</dbReference>
<dbReference type="InterPro" id="IPR000700">
    <property type="entry name" value="PAS-assoc_C"/>
</dbReference>
<dbReference type="InterPro" id="IPR001610">
    <property type="entry name" value="PAC"/>
</dbReference>
<proteinExistence type="predicted"/>
<dbReference type="NCBIfam" id="TIGR00254">
    <property type="entry name" value="GGDEF"/>
    <property type="match status" value="1"/>
</dbReference>
<evidence type="ECO:0000259" key="4">
    <source>
        <dbReference type="PROSITE" id="PS50113"/>
    </source>
</evidence>
<dbReference type="InterPro" id="IPR000014">
    <property type="entry name" value="PAS"/>
</dbReference>
<name>A0A4V2SC28_9GAMM</name>
<keyword evidence="7" id="KW-1185">Reference proteome</keyword>
<dbReference type="FunFam" id="3.30.70.270:FF:000001">
    <property type="entry name" value="Diguanylate cyclase domain protein"/>
    <property type="match status" value="1"/>
</dbReference>
<dbReference type="InterPro" id="IPR003018">
    <property type="entry name" value="GAF"/>
</dbReference>
<evidence type="ECO:0000313" key="6">
    <source>
        <dbReference type="EMBL" id="TCO77770.1"/>
    </source>
</evidence>
<dbReference type="Gene3D" id="3.30.70.270">
    <property type="match status" value="1"/>
</dbReference>
<organism evidence="6 7">
    <name type="scientific">Chromatocurvus halotolerans</name>
    <dbReference type="NCBI Taxonomy" id="1132028"/>
    <lineage>
        <taxon>Bacteria</taxon>
        <taxon>Pseudomonadati</taxon>
        <taxon>Pseudomonadota</taxon>
        <taxon>Gammaproteobacteria</taxon>
        <taxon>Cellvibrionales</taxon>
        <taxon>Halieaceae</taxon>
        <taxon>Chromatocurvus</taxon>
    </lineage>
</organism>
<evidence type="ECO:0000256" key="1">
    <source>
        <dbReference type="ARBA" id="ARBA00001946"/>
    </source>
</evidence>
<evidence type="ECO:0000313" key="7">
    <source>
        <dbReference type="Proteomes" id="UP000294980"/>
    </source>
</evidence>
<feature type="domain" description="PAC" evidence="4">
    <location>
        <begin position="179"/>
        <end position="232"/>
    </location>
</feature>
<dbReference type="PANTHER" id="PTHR46663">
    <property type="entry name" value="DIGUANYLATE CYCLASE DGCT-RELATED"/>
    <property type="match status" value="1"/>
</dbReference>
<accession>A0A4V2SC28</accession>
<dbReference type="Pfam" id="PF13185">
    <property type="entry name" value="GAF_2"/>
    <property type="match status" value="1"/>
</dbReference>
<dbReference type="InterPro" id="IPR035965">
    <property type="entry name" value="PAS-like_dom_sf"/>
</dbReference>
<dbReference type="NCBIfam" id="TIGR00229">
    <property type="entry name" value="sensory_box"/>
    <property type="match status" value="2"/>
</dbReference>
<dbReference type="PROSITE" id="PS50112">
    <property type="entry name" value="PAS"/>
    <property type="match status" value="2"/>
</dbReference>
<dbReference type="SMART" id="SM00267">
    <property type="entry name" value="GGDEF"/>
    <property type="match status" value="1"/>
</dbReference>
<dbReference type="Gene3D" id="3.30.450.40">
    <property type="match status" value="1"/>
</dbReference>
<dbReference type="InterPro" id="IPR000160">
    <property type="entry name" value="GGDEF_dom"/>
</dbReference>
<feature type="domain" description="PAS" evidence="3">
    <location>
        <begin position="103"/>
        <end position="175"/>
    </location>
</feature>
<feature type="domain" description="GGDEF" evidence="5">
    <location>
        <begin position="557"/>
        <end position="693"/>
    </location>
</feature>
<dbReference type="PROSITE" id="PS50113">
    <property type="entry name" value="PAC"/>
    <property type="match status" value="2"/>
</dbReference>
<gene>
    <name evidence="6" type="ORF">EV688_102227</name>
</gene>
<feature type="domain" description="PAC" evidence="4">
    <location>
        <begin position="473"/>
        <end position="525"/>
    </location>
</feature>
<keyword evidence="2" id="KW-0812">Transmembrane</keyword>
<evidence type="ECO:0000259" key="5">
    <source>
        <dbReference type="PROSITE" id="PS50887"/>
    </source>
</evidence>
<dbReference type="SUPFAM" id="SSF55073">
    <property type="entry name" value="Nucleotide cyclase"/>
    <property type="match status" value="1"/>
</dbReference>
<dbReference type="InterPro" id="IPR029787">
    <property type="entry name" value="Nucleotide_cyclase"/>
</dbReference>
<dbReference type="AlphaFoldDB" id="A0A4V2SC28"/>
<dbReference type="InterPro" id="IPR052163">
    <property type="entry name" value="DGC-Regulatory_Protein"/>
</dbReference>
<dbReference type="InterPro" id="IPR043128">
    <property type="entry name" value="Rev_trsase/Diguanyl_cyclase"/>
</dbReference>
<dbReference type="Pfam" id="PF08447">
    <property type="entry name" value="PAS_3"/>
    <property type="match status" value="1"/>
</dbReference>
<evidence type="ECO:0000259" key="3">
    <source>
        <dbReference type="PROSITE" id="PS50112"/>
    </source>
</evidence>
<keyword evidence="2" id="KW-0472">Membrane</keyword>
<dbReference type="SUPFAM" id="SSF55785">
    <property type="entry name" value="PYP-like sensor domain (PAS domain)"/>
    <property type="match status" value="2"/>
</dbReference>
<feature type="transmembrane region" description="Helical" evidence="2">
    <location>
        <begin position="69"/>
        <end position="93"/>
    </location>
</feature>
<dbReference type="InterPro" id="IPR029016">
    <property type="entry name" value="GAF-like_dom_sf"/>
</dbReference>
<comment type="cofactor">
    <cofactor evidence="1">
        <name>Mg(2+)</name>
        <dbReference type="ChEBI" id="CHEBI:18420"/>
    </cofactor>
</comment>
<protein>
    <submittedName>
        <fullName evidence="6">PAS domain S-box-containing protein/diguanylate cyclase (GGDEF)-like protein</fullName>
    </submittedName>
</protein>
<evidence type="ECO:0000256" key="2">
    <source>
        <dbReference type="SAM" id="Phobius"/>
    </source>
</evidence>
<dbReference type="SMART" id="SM00065">
    <property type="entry name" value="GAF"/>
    <property type="match status" value="1"/>
</dbReference>
<dbReference type="CDD" id="cd01949">
    <property type="entry name" value="GGDEF"/>
    <property type="match status" value="1"/>
</dbReference>
<reference evidence="6 7" key="1">
    <citation type="submission" date="2019-03" db="EMBL/GenBank/DDBJ databases">
        <title>Genomic Encyclopedia of Type Strains, Phase IV (KMG-IV): sequencing the most valuable type-strain genomes for metagenomic binning, comparative biology and taxonomic classification.</title>
        <authorList>
            <person name="Goeker M."/>
        </authorList>
    </citation>
    <scope>NUCLEOTIDE SEQUENCE [LARGE SCALE GENOMIC DNA]</scope>
    <source>
        <strain evidence="6 7">DSM 23344</strain>
    </source>
</reference>
<dbReference type="Gene3D" id="3.30.450.20">
    <property type="entry name" value="PAS domain"/>
    <property type="match status" value="2"/>
</dbReference>
<keyword evidence="2" id="KW-1133">Transmembrane helix</keyword>
<dbReference type="PROSITE" id="PS50887">
    <property type="entry name" value="GGDEF"/>
    <property type="match status" value="1"/>
</dbReference>
<dbReference type="Pfam" id="PF13426">
    <property type="entry name" value="PAS_9"/>
    <property type="match status" value="1"/>
</dbReference>
<dbReference type="InterPro" id="IPR013655">
    <property type="entry name" value="PAS_fold_3"/>
</dbReference>
<feature type="domain" description="PAS" evidence="3">
    <location>
        <begin position="400"/>
        <end position="444"/>
    </location>
</feature>
<dbReference type="Proteomes" id="UP000294980">
    <property type="component" value="Unassembled WGS sequence"/>
</dbReference>
<dbReference type="Pfam" id="PF00990">
    <property type="entry name" value="GGDEF"/>
    <property type="match status" value="1"/>
</dbReference>
<dbReference type="SMART" id="SM00091">
    <property type="entry name" value="PAS"/>
    <property type="match status" value="2"/>
</dbReference>
<comment type="caution">
    <text evidence="6">The sequence shown here is derived from an EMBL/GenBank/DDBJ whole genome shotgun (WGS) entry which is preliminary data.</text>
</comment>
<dbReference type="SMART" id="SM00086">
    <property type="entry name" value="PAC"/>
    <property type="match status" value="2"/>
</dbReference>
<dbReference type="EMBL" id="SLWX01000002">
    <property type="protein sequence ID" value="TCO77770.1"/>
    <property type="molecule type" value="Genomic_DNA"/>
</dbReference>
<dbReference type="CDD" id="cd00130">
    <property type="entry name" value="PAS"/>
    <property type="match status" value="2"/>
</dbReference>